<comment type="similarity">
    <text evidence="2 11">Belongs to the class-III pyridoxal-phosphate-dependent aminotransferase family.</text>
</comment>
<comment type="caution">
    <text evidence="12">The sequence shown here is derived from an EMBL/GenBank/DDBJ whole genome shotgun (WGS) entry which is preliminary data.</text>
</comment>
<dbReference type="EMBL" id="JAACLJ010000003">
    <property type="protein sequence ID" value="KAF4589766.1"/>
    <property type="molecule type" value="Genomic_DNA"/>
</dbReference>
<dbReference type="NCBIfam" id="TIGR00699">
    <property type="entry name" value="GABAtrns_euk"/>
    <property type="match status" value="1"/>
</dbReference>
<dbReference type="OrthoDB" id="10260828at2759"/>
<evidence type="ECO:0000256" key="6">
    <source>
        <dbReference type="ARBA" id="ARBA00022679"/>
    </source>
</evidence>
<dbReference type="Gene3D" id="3.40.640.10">
    <property type="entry name" value="Type I PLP-dependent aspartate aminotransferase-like (Major domain)"/>
    <property type="match status" value="1"/>
</dbReference>
<dbReference type="GO" id="GO:0030170">
    <property type="term" value="F:pyridoxal phosphate binding"/>
    <property type="evidence" value="ECO:0007669"/>
    <property type="project" value="InterPro"/>
</dbReference>
<dbReference type="GO" id="GO:0009450">
    <property type="term" value="P:gamma-aminobutyric acid catabolic process"/>
    <property type="evidence" value="ECO:0007669"/>
    <property type="project" value="TreeGrafter"/>
</dbReference>
<evidence type="ECO:0000256" key="4">
    <source>
        <dbReference type="ARBA" id="ARBA00018543"/>
    </source>
</evidence>
<dbReference type="InterPro" id="IPR004631">
    <property type="entry name" value="4NH2But_aminotransferase_euk"/>
</dbReference>
<dbReference type="InterPro" id="IPR049704">
    <property type="entry name" value="Aminotrans_3_PPA_site"/>
</dbReference>
<keyword evidence="7 11" id="KW-0663">Pyridoxal phosphate</keyword>
<dbReference type="InterPro" id="IPR005814">
    <property type="entry name" value="Aminotrans_3"/>
</dbReference>
<accession>A0A8H4Q8M6</accession>
<dbReference type="EC" id="2.6.1.19" evidence="3"/>
<dbReference type="Gene3D" id="3.90.1150.10">
    <property type="entry name" value="Aspartate Aminotransferase, domain 1"/>
    <property type="match status" value="1"/>
</dbReference>
<evidence type="ECO:0000256" key="8">
    <source>
        <dbReference type="ARBA" id="ARBA00030204"/>
    </source>
</evidence>
<dbReference type="Proteomes" id="UP000562929">
    <property type="component" value="Unassembled WGS sequence"/>
</dbReference>
<dbReference type="InterPro" id="IPR015421">
    <property type="entry name" value="PyrdxlP-dep_Trfase_major"/>
</dbReference>
<proteinExistence type="inferred from homology"/>
<reference evidence="12 13" key="1">
    <citation type="journal article" date="2020" name="G3 (Bethesda)">
        <title>Genetic Underpinnings of Host Manipulation by Ophiocordyceps as Revealed by Comparative Transcriptomics.</title>
        <authorList>
            <person name="Will I."/>
            <person name="Das B."/>
            <person name="Trinh T."/>
            <person name="Brachmann A."/>
            <person name="Ohm R.A."/>
            <person name="de Bekker C."/>
        </authorList>
    </citation>
    <scope>NUCLEOTIDE SEQUENCE [LARGE SCALE GENOMIC DNA]</scope>
    <source>
        <strain evidence="12 13">EC05</strain>
    </source>
</reference>
<sequence length="490" mass="54367">MSALRAAGLSPVRAVRTFSSQRALRAAFYGDEPAAPVLKTALPGPESKRHIEELRSAFETRSLNMMVDYTKSAGNYIADPDGNMLLDVYAQIASIPLGYNNPALAKAASTPEMVDAIINRPALGNFPSHTWAAILQSGILKVAPRGLDNVFTAMAGSDANELAYKAAFMYRRQQERGGRDVDFTPEELESAMRNEAPGSPNLSILSFRNGFHGRLFGSLSTTRSKPIHKLDVPAFDWPQATFPQSRYPLDQHAEENAKAEKASLDEVDHLLSTWRVPVAAVIIEPIQSEGGDNHASPDFFRKLRALTRKHGVLLIMDEVQTGVGATGRFWAHDHFDLEDPPDMVTFSKKAQTGGYYFRSRDLLPNKPYRQFNTWMGDPAKAILFRAIVDEVARLDLVANTARVGDYLYGRLEELARRYPEHFENLRGKGRGTYIAFDSPKRDEFLAKAKTHGINIGGCGPSSVRLRPMLTFQEHHADILVDALDKVAKEL</sequence>
<comment type="cofactor">
    <cofactor evidence="1">
        <name>pyridoxal 5'-phosphate</name>
        <dbReference type="ChEBI" id="CHEBI:597326"/>
    </cofactor>
</comment>
<evidence type="ECO:0000256" key="10">
    <source>
        <dbReference type="ARBA" id="ARBA00048021"/>
    </source>
</evidence>
<dbReference type="GO" id="GO:0005739">
    <property type="term" value="C:mitochondrion"/>
    <property type="evidence" value="ECO:0007669"/>
    <property type="project" value="TreeGrafter"/>
</dbReference>
<dbReference type="Pfam" id="PF00202">
    <property type="entry name" value="Aminotran_3"/>
    <property type="match status" value="1"/>
</dbReference>
<dbReference type="PANTHER" id="PTHR43206:SF1">
    <property type="entry name" value="4-AMINOBUTYRATE AMINOTRANSFERASE, MITOCHONDRIAL"/>
    <property type="match status" value="1"/>
</dbReference>
<dbReference type="PIRSF" id="PIRSF000521">
    <property type="entry name" value="Transaminase_4ab_Lys_Orn"/>
    <property type="match status" value="1"/>
</dbReference>
<evidence type="ECO:0000256" key="3">
    <source>
        <dbReference type="ARBA" id="ARBA00012912"/>
    </source>
</evidence>
<evidence type="ECO:0000256" key="11">
    <source>
        <dbReference type="RuleBase" id="RU003560"/>
    </source>
</evidence>
<dbReference type="SUPFAM" id="SSF53383">
    <property type="entry name" value="PLP-dependent transferases"/>
    <property type="match status" value="1"/>
</dbReference>
<keyword evidence="6 12" id="KW-0808">Transferase</keyword>
<protein>
    <recommendedName>
        <fullName evidence="4">4-aminobutyrate aminotransferase</fullName>
        <ecNumber evidence="3">2.6.1.19</ecNumber>
    </recommendedName>
    <alternativeName>
        <fullName evidence="9">GABA aminotransferase</fullName>
    </alternativeName>
    <alternativeName>
        <fullName evidence="8">Gamma-amino-N-butyrate transaminase</fullName>
    </alternativeName>
</protein>
<gene>
    <name evidence="12" type="ORF">GQ602_003655</name>
</gene>
<dbReference type="PANTHER" id="PTHR43206">
    <property type="entry name" value="AMINOTRANSFERASE"/>
    <property type="match status" value="1"/>
</dbReference>
<dbReference type="AlphaFoldDB" id="A0A8H4Q8M6"/>
<comment type="catalytic activity">
    <reaction evidence="10">
        <text>4-aminobutanoate + 2-oxoglutarate = succinate semialdehyde + L-glutamate</text>
        <dbReference type="Rhea" id="RHEA:23352"/>
        <dbReference type="ChEBI" id="CHEBI:16810"/>
        <dbReference type="ChEBI" id="CHEBI:29985"/>
        <dbReference type="ChEBI" id="CHEBI:57706"/>
        <dbReference type="ChEBI" id="CHEBI:59888"/>
        <dbReference type="EC" id="2.6.1.19"/>
    </reaction>
</comment>
<dbReference type="FunFam" id="3.40.640.10:FF:000029">
    <property type="entry name" value="4-aminobutyrate aminotransferase, mitochondrial"/>
    <property type="match status" value="1"/>
</dbReference>
<evidence type="ECO:0000256" key="5">
    <source>
        <dbReference type="ARBA" id="ARBA00022576"/>
    </source>
</evidence>
<keyword evidence="5 12" id="KW-0032">Aminotransferase</keyword>
<evidence type="ECO:0000256" key="7">
    <source>
        <dbReference type="ARBA" id="ARBA00022898"/>
    </source>
</evidence>
<dbReference type="InterPro" id="IPR015422">
    <property type="entry name" value="PyrdxlP-dep_Trfase_small"/>
</dbReference>
<evidence type="ECO:0000256" key="9">
    <source>
        <dbReference type="ARBA" id="ARBA00031787"/>
    </source>
</evidence>
<dbReference type="InterPro" id="IPR015424">
    <property type="entry name" value="PyrdxlP-dep_Trfase"/>
</dbReference>
<name>A0A8H4Q8M6_9HYPO</name>
<dbReference type="GO" id="GO:0034386">
    <property type="term" value="F:4-aminobutyrate:2-oxoglutarate transaminase activity"/>
    <property type="evidence" value="ECO:0007669"/>
    <property type="project" value="UniProtKB-EC"/>
</dbReference>
<evidence type="ECO:0000256" key="2">
    <source>
        <dbReference type="ARBA" id="ARBA00008954"/>
    </source>
</evidence>
<keyword evidence="13" id="KW-1185">Reference proteome</keyword>
<evidence type="ECO:0000256" key="1">
    <source>
        <dbReference type="ARBA" id="ARBA00001933"/>
    </source>
</evidence>
<evidence type="ECO:0000313" key="13">
    <source>
        <dbReference type="Proteomes" id="UP000562929"/>
    </source>
</evidence>
<evidence type="ECO:0000313" key="12">
    <source>
        <dbReference type="EMBL" id="KAF4589766.1"/>
    </source>
</evidence>
<organism evidence="12 13">
    <name type="scientific">Ophiocordyceps camponoti-floridani</name>
    <dbReference type="NCBI Taxonomy" id="2030778"/>
    <lineage>
        <taxon>Eukaryota</taxon>
        <taxon>Fungi</taxon>
        <taxon>Dikarya</taxon>
        <taxon>Ascomycota</taxon>
        <taxon>Pezizomycotina</taxon>
        <taxon>Sordariomycetes</taxon>
        <taxon>Hypocreomycetidae</taxon>
        <taxon>Hypocreales</taxon>
        <taxon>Ophiocordycipitaceae</taxon>
        <taxon>Ophiocordyceps</taxon>
    </lineage>
</organism>
<dbReference type="PROSITE" id="PS00600">
    <property type="entry name" value="AA_TRANSFER_CLASS_3"/>
    <property type="match status" value="1"/>
</dbReference>
<dbReference type="CDD" id="cd00610">
    <property type="entry name" value="OAT_like"/>
    <property type="match status" value="1"/>
</dbReference>